<dbReference type="Proteomes" id="UP001652642">
    <property type="component" value="Chromosome 15"/>
</dbReference>
<evidence type="ECO:0000256" key="2">
    <source>
        <dbReference type="RuleBase" id="RU102079"/>
    </source>
</evidence>
<reference evidence="5" key="1">
    <citation type="submission" date="2025-08" db="UniProtKB">
        <authorList>
            <consortium name="RefSeq"/>
        </authorList>
    </citation>
    <scope>IDENTIFICATION</scope>
</reference>
<evidence type="ECO:0000313" key="4">
    <source>
        <dbReference type="Proteomes" id="UP001652642"/>
    </source>
</evidence>
<dbReference type="PROSITE" id="PS51304">
    <property type="entry name" value="GALECTIN"/>
    <property type="match status" value="2"/>
</dbReference>
<dbReference type="PANTHER" id="PTHR11346">
    <property type="entry name" value="GALECTIN"/>
    <property type="match status" value="1"/>
</dbReference>
<feature type="domain" description="Galectin" evidence="3">
    <location>
        <begin position="192"/>
        <end position="322"/>
    </location>
</feature>
<organism evidence="4 5">
    <name type="scientific">Pogona vitticeps</name>
    <name type="common">central bearded dragon</name>
    <dbReference type="NCBI Taxonomy" id="103695"/>
    <lineage>
        <taxon>Eukaryota</taxon>
        <taxon>Metazoa</taxon>
        <taxon>Chordata</taxon>
        <taxon>Craniata</taxon>
        <taxon>Vertebrata</taxon>
        <taxon>Euteleostomi</taxon>
        <taxon>Lepidosauria</taxon>
        <taxon>Squamata</taxon>
        <taxon>Bifurcata</taxon>
        <taxon>Unidentata</taxon>
        <taxon>Episquamata</taxon>
        <taxon>Toxicofera</taxon>
        <taxon>Iguania</taxon>
        <taxon>Acrodonta</taxon>
        <taxon>Agamidae</taxon>
        <taxon>Amphibolurinae</taxon>
        <taxon>Pogona</taxon>
    </lineage>
</organism>
<dbReference type="InterPro" id="IPR044156">
    <property type="entry name" value="Galectin-like"/>
</dbReference>
<dbReference type="SMART" id="SM00276">
    <property type="entry name" value="GLECT"/>
    <property type="match status" value="2"/>
</dbReference>
<name>A0ABM5F3Z6_9SAUR</name>
<dbReference type="RefSeq" id="XP_072840108.1">
    <property type="nucleotide sequence ID" value="XM_072984007.1"/>
</dbReference>
<keyword evidence="4" id="KW-1185">Reference proteome</keyword>
<dbReference type="CDD" id="cd00070">
    <property type="entry name" value="GLECT"/>
    <property type="match status" value="1"/>
</dbReference>
<evidence type="ECO:0000313" key="5">
    <source>
        <dbReference type="RefSeq" id="XP_072840108.1"/>
    </source>
</evidence>
<evidence type="ECO:0000259" key="3">
    <source>
        <dbReference type="PROSITE" id="PS51304"/>
    </source>
</evidence>
<feature type="domain" description="Galectin" evidence="3">
    <location>
        <begin position="30"/>
        <end position="163"/>
    </location>
</feature>
<proteinExistence type="predicted"/>
<dbReference type="InterPro" id="IPR013320">
    <property type="entry name" value="ConA-like_dom_sf"/>
</dbReference>
<dbReference type="SMART" id="SM00908">
    <property type="entry name" value="Gal-bind_lectin"/>
    <property type="match status" value="2"/>
</dbReference>
<gene>
    <name evidence="5" type="primary">LGALS12</name>
</gene>
<dbReference type="InterPro" id="IPR001079">
    <property type="entry name" value="Galectin_CRD"/>
</dbReference>
<evidence type="ECO:0000256" key="1">
    <source>
        <dbReference type="ARBA" id="ARBA00022734"/>
    </source>
</evidence>
<keyword evidence="1 2" id="KW-0430">Lectin</keyword>
<sequence>MRPSADPDRDRDPTGDYLLQAPVFHPALPFLTTIFGGLAPGKMVFVQGVISVEAERFQVDFQVGCSVSPRADIGLHFNPRFRPRPHVICNSLVHGHWMEETKLPHLPLKRGDRFELLFLLGEDHVKVSVNGKHYAQHPFKVPLAQMDTLGVSGDIFVKTIAFLPNSPFATSRAGDAVAKPLLLRSPDLEVPLSRTLPEGFRPGDSMTVRGLVCPDPQELRISLKTLDPSCSLWCFHVSFTDRRILWGSDTEEGHSSGAVLAPCFPFHPQRYFELLFLRQEDQVKVALNGTPFGQRPFPQHLAHSALELTVEGSLVLYGVQNSSQTSQEADA</sequence>
<dbReference type="PANTHER" id="PTHR11346:SF111">
    <property type="entry name" value="GALECTIN-12"/>
    <property type="match status" value="1"/>
</dbReference>
<protein>
    <recommendedName>
        <fullName evidence="2">Galectin</fullName>
    </recommendedName>
</protein>
<dbReference type="SUPFAM" id="SSF49899">
    <property type="entry name" value="Concanavalin A-like lectins/glucanases"/>
    <property type="match status" value="2"/>
</dbReference>
<dbReference type="Pfam" id="PF00337">
    <property type="entry name" value="Gal-bind_lectin"/>
    <property type="match status" value="2"/>
</dbReference>
<dbReference type="GeneID" id="110090220"/>
<accession>A0ABM5F3Z6</accession>
<dbReference type="Gene3D" id="2.60.120.200">
    <property type="match status" value="2"/>
</dbReference>